<comment type="caution">
    <text evidence="9">The sequence shown here is derived from an EMBL/GenBank/DDBJ whole genome shotgun (WGS) entry which is preliminary data.</text>
</comment>
<dbReference type="PANTHER" id="PTHR24302:SF15">
    <property type="entry name" value="FATTY-ACID PEROXYGENASE"/>
    <property type="match status" value="1"/>
</dbReference>
<dbReference type="Pfam" id="PF00067">
    <property type="entry name" value="p450"/>
    <property type="match status" value="2"/>
</dbReference>
<reference evidence="9 10" key="1">
    <citation type="submission" date="2017-03" db="EMBL/GenBank/DDBJ databases">
        <title>Genome Survey of Euroglyphus maynei.</title>
        <authorList>
            <person name="Arlian L.G."/>
            <person name="Morgan M.S."/>
            <person name="Rider S.D."/>
        </authorList>
    </citation>
    <scope>NUCLEOTIDE SEQUENCE [LARGE SCALE GENOMIC DNA]</scope>
    <source>
        <strain evidence="9">Arlian Lab</strain>
        <tissue evidence="9">Whole body</tissue>
    </source>
</reference>
<dbReference type="GO" id="GO:0005506">
    <property type="term" value="F:iron ion binding"/>
    <property type="evidence" value="ECO:0007669"/>
    <property type="project" value="InterPro"/>
</dbReference>
<gene>
    <name evidence="9" type="ORF">BLA29_006150</name>
</gene>
<dbReference type="GO" id="GO:0020037">
    <property type="term" value="F:heme binding"/>
    <property type="evidence" value="ECO:0007669"/>
    <property type="project" value="InterPro"/>
</dbReference>
<accession>A0A1Y3ATI3</accession>
<dbReference type="SUPFAM" id="SSF48264">
    <property type="entry name" value="Cytochrome P450"/>
    <property type="match status" value="2"/>
</dbReference>
<dbReference type="InterPro" id="IPR017972">
    <property type="entry name" value="Cyt_P450_CS"/>
</dbReference>
<evidence type="ECO:0000256" key="7">
    <source>
        <dbReference type="ARBA" id="ARBA00043906"/>
    </source>
</evidence>
<dbReference type="GO" id="GO:0016705">
    <property type="term" value="F:oxidoreductase activity, acting on paired donors, with incorporation or reduction of molecular oxygen"/>
    <property type="evidence" value="ECO:0007669"/>
    <property type="project" value="InterPro"/>
</dbReference>
<proteinExistence type="inferred from homology"/>
<evidence type="ECO:0000256" key="1">
    <source>
        <dbReference type="ARBA" id="ARBA00010617"/>
    </source>
</evidence>
<dbReference type="EMBL" id="MUJZ01064099">
    <property type="protein sequence ID" value="OTF70766.1"/>
    <property type="molecule type" value="Genomic_DNA"/>
</dbReference>
<sequence>MPFGVGHRLCVGMRFAQNELRAAVAQLILNYRLIPDPNLKLEYFNGNVILSPRQVMIRIAKRIKASPVPSLGWLTKPLYEFAQEQVKKHGNIHGIYGIGRRALIMEDPKLARELSVKELHKFPDRFGGYLGKTSLVHSLFLMPANEDWKRIRTIVTPAFTSGKLKAMIAPINKILDNFLRNLDKHAESGEMFDVKIY</sequence>
<comment type="similarity">
    <text evidence="1 8">Belongs to the cytochrome P450 family.</text>
</comment>
<evidence type="ECO:0000256" key="8">
    <source>
        <dbReference type="RuleBase" id="RU000461"/>
    </source>
</evidence>
<evidence type="ECO:0000256" key="3">
    <source>
        <dbReference type="ARBA" id="ARBA00022723"/>
    </source>
</evidence>
<dbReference type="AlphaFoldDB" id="A0A1Y3ATI3"/>
<dbReference type="Gene3D" id="1.10.630.10">
    <property type="entry name" value="Cytochrome P450"/>
    <property type="match status" value="2"/>
</dbReference>
<feature type="non-terminal residue" evidence="9">
    <location>
        <position position="197"/>
    </location>
</feature>
<evidence type="ECO:0008006" key="11">
    <source>
        <dbReference type="Google" id="ProtNLM"/>
    </source>
</evidence>
<keyword evidence="5 8" id="KW-0408">Iron</keyword>
<dbReference type="InterPro" id="IPR001128">
    <property type="entry name" value="Cyt_P450"/>
</dbReference>
<dbReference type="GO" id="GO:0008395">
    <property type="term" value="F:steroid hydroxylase activity"/>
    <property type="evidence" value="ECO:0007669"/>
    <property type="project" value="TreeGrafter"/>
</dbReference>
<dbReference type="InterPro" id="IPR050705">
    <property type="entry name" value="Cytochrome_P450_3A"/>
</dbReference>
<evidence type="ECO:0000256" key="5">
    <source>
        <dbReference type="ARBA" id="ARBA00023004"/>
    </source>
</evidence>
<comment type="function">
    <text evidence="7">Cytochromes P450 are a group of heme-thiolate monooxygenases. They oxidize a variety of structurally unrelated compounds, including steroids, fatty acids, and xenobiotics.</text>
</comment>
<evidence type="ECO:0000313" key="10">
    <source>
        <dbReference type="Proteomes" id="UP000194236"/>
    </source>
</evidence>
<keyword evidence="2 8" id="KW-0349">Heme</keyword>
<protein>
    <recommendedName>
        <fullName evidence="11">Cytochrome P450-like protein</fullName>
    </recommendedName>
</protein>
<evidence type="ECO:0000256" key="6">
    <source>
        <dbReference type="ARBA" id="ARBA00023033"/>
    </source>
</evidence>
<dbReference type="PANTHER" id="PTHR24302">
    <property type="entry name" value="CYTOCHROME P450 FAMILY 3"/>
    <property type="match status" value="1"/>
</dbReference>
<evidence type="ECO:0000256" key="4">
    <source>
        <dbReference type="ARBA" id="ARBA00023002"/>
    </source>
</evidence>
<evidence type="ECO:0000256" key="2">
    <source>
        <dbReference type="ARBA" id="ARBA00022617"/>
    </source>
</evidence>
<name>A0A1Y3ATI3_EURMA</name>
<organism evidence="9 10">
    <name type="scientific">Euroglyphus maynei</name>
    <name type="common">Mayne's house dust mite</name>
    <dbReference type="NCBI Taxonomy" id="6958"/>
    <lineage>
        <taxon>Eukaryota</taxon>
        <taxon>Metazoa</taxon>
        <taxon>Ecdysozoa</taxon>
        <taxon>Arthropoda</taxon>
        <taxon>Chelicerata</taxon>
        <taxon>Arachnida</taxon>
        <taxon>Acari</taxon>
        <taxon>Acariformes</taxon>
        <taxon>Sarcoptiformes</taxon>
        <taxon>Astigmata</taxon>
        <taxon>Psoroptidia</taxon>
        <taxon>Analgoidea</taxon>
        <taxon>Pyroglyphidae</taxon>
        <taxon>Pyroglyphinae</taxon>
        <taxon>Euroglyphus</taxon>
    </lineage>
</organism>
<dbReference type="Proteomes" id="UP000194236">
    <property type="component" value="Unassembled WGS sequence"/>
</dbReference>
<keyword evidence="3 8" id="KW-0479">Metal-binding</keyword>
<dbReference type="OrthoDB" id="6502243at2759"/>
<dbReference type="PROSITE" id="PS00086">
    <property type="entry name" value="CYTOCHROME_P450"/>
    <property type="match status" value="1"/>
</dbReference>
<dbReference type="InterPro" id="IPR036396">
    <property type="entry name" value="Cyt_P450_sf"/>
</dbReference>
<keyword evidence="10" id="KW-1185">Reference proteome</keyword>
<keyword evidence="6 8" id="KW-0503">Monooxygenase</keyword>
<keyword evidence="4 8" id="KW-0560">Oxidoreductase</keyword>
<evidence type="ECO:0000313" key="9">
    <source>
        <dbReference type="EMBL" id="OTF70766.1"/>
    </source>
</evidence>